<feature type="transmembrane region" description="Helical" evidence="1">
    <location>
        <begin position="162"/>
        <end position="179"/>
    </location>
</feature>
<sequence>MKFPDLTKLILDDSYWFIAGLFLFYLLSVVKVYILARIQANVLNAITSANKPFAGFFSSFFYSLLTEKNLHQLTFSFLIKYDKKNWPEIQNKLINNRLKLLTTITTFLKPFLAFALIFCVIRTWINTHFLYDPLQISLGEIQKKLSFIHSFSWAGPVIKYKATWLFILSAVTICFLSLKKGELFQRNLRKYYSYGFSLLSIILNVSFFTAGVAGSISREHLKLTSLEVSIVEIHNKIYTYAAETIATPLIERYFEEAQKFYDAEAKEFEKSASLSNVESYDSSLVIAYWQEIMHQLADYTLEYDIDVSTLTPFPPGDKIYLTDPLLPVPRQSSPDATYKTAADCGLEIDAGIETVQFPKGTRPPATAIDEYYDQRIFKTAPAPDYDAYIGNKEEWNMKRGTDILADIKVVRDKAVAGKEPASKKVQILGLLFSLTMELSLDKFFEMASLKSQKFLQKITSFFLETGNKDCFVKQTIKLISLASSGFKKKGAAIFCKQEILSEKEKAAVRLKWKLWLSHQKITLAKRHRELLAERKRKFEEEAQINKLHQHYARLEQEIIREIQLKPLGIPTGYASQISNYLNERMNSTAWIKAIAKMKANGIYKEDQPIEQNIESSLAGVQPITAILTKRQLQHYFIPAKPTGSMEKYGSLLRNNYTLISEYQSIASIAKAVFKRDKMEIKQFKSIFTEICWCCGLPLSFPVCGCSL</sequence>
<organism evidence="2 3">
    <name type="scientific">Candidatus Pseudobacter hemicellulosilyticus</name>
    <dbReference type="NCBI Taxonomy" id="3121375"/>
    <lineage>
        <taxon>Bacteria</taxon>
        <taxon>Pseudomonadati</taxon>
        <taxon>Bacteroidota</taxon>
        <taxon>Chitinophagia</taxon>
        <taxon>Chitinophagales</taxon>
        <taxon>Chitinophagaceae</taxon>
        <taxon>Pseudobacter</taxon>
    </lineage>
</organism>
<proteinExistence type="predicted"/>
<evidence type="ECO:0000313" key="3">
    <source>
        <dbReference type="Proteomes" id="UP001220610"/>
    </source>
</evidence>
<name>A0AAJ6BFG4_9BACT</name>
<reference evidence="2" key="1">
    <citation type="submission" date="2023-03" db="EMBL/GenBank/DDBJ databases">
        <title>Andean soil-derived lignocellulolytic bacterial consortium as a source of novel taxa and putative plastic-active enzymes.</title>
        <authorList>
            <person name="Diaz-Garcia L."/>
            <person name="Chuvochina M."/>
            <person name="Feuerriegel G."/>
            <person name="Bunk B."/>
            <person name="Sproer C."/>
            <person name="Streit W.R."/>
            <person name="Rodriguez L.M."/>
            <person name="Overmann J."/>
            <person name="Jimenez D.J."/>
        </authorList>
    </citation>
    <scope>NUCLEOTIDE SEQUENCE</scope>
    <source>
        <strain evidence="2">MAG 7</strain>
    </source>
</reference>
<protein>
    <submittedName>
        <fullName evidence="2">Uncharacterized protein</fullName>
    </submittedName>
</protein>
<gene>
    <name evidence="2" type="ORF">P0Y53_17330</name>
</gene>
<accession>A0AAJ6BFG4</accession>
<keyword evidence="1" id="KW-0812">Transmembrane</keyword>
<dbReference type="Proteomes" id="UP001220610">
    <property type="component" value="Chromosome"/>
</dbReference>
<keyword evidence="1" id="KW-1133">Transmembrane helix</keyword>
<feature type="transmembrane region" description="Helical" evidence="1">
    <location>
        <begin position="15"/>
        <end position="36"/>
    </location>
</feature>
<feature type="transmembrane region" description="Helical" evidence="1">
    <location>
        <begin position="100"/>
        <end position="125"/>
    </location>
</feature>
<dbReference type="AlphaFoldDB" id="A0AAJ6BFG4"/>
<keyword evidence="1" id="KW-0472">Membrane</keyword>
<dbReference type="EMBL" id="CP119311">
    <property type="protein sequence ID" value="WEK34252.1"/>
    <property type="molecule type" value="Genomic_DNA"/>
</dbReference>
<feature type="transmembrane region" description="Helical" evidence="1">
    <location>
        <begin position="191"/>
        <end position="216"/>
    </location>
</feature>
<evidence type="ECO:0000256" key="1">
    <source>
        <dbReference type="SAM" id="Phobius"/>
    </source>
</evidence>
<evidence type="ECO:0000313" key="2">
    <source>
        <dbReference type="EMBL" id="WEK34252.1"/>
    </source>
</evidence>